<dbReference type="Proteomes" id="UP000278351">
    <property type="component" value="Unassembled WGS sequence"/>
</dbReference>
<gene>
    <name evidence="1" type="ORF">EGT74_25780</name>
</gene>
<sequence length="151" mass="17922">MAIEKYLDLPDSVYDEFDALSDEAYEDFVKKKYKSSFEKYERCLAMIPEPKKDYGDASSVIEWMVENYLKIQDYPNAKKWVEDLGNYLKNKDIMGDWEFLKGKVYYEAGEPEKALENFRIANDKTKGRCFEEQDKKYITFFKNPAKYTGNK</sequence>
<dbReference type="RefSeq" id="WP_123849430.1">
    <property type="nucleotide sequence ID" value="NZ_RPDH01000003.1"/>
</dbReference>
<accession>A0A3N4PN85</accession>
<proteinExistence type="predicted"/>
<comment type="caution">
    <text evidence="1">The sequence shown here is derived from an EMBL/GenBank/DDBJ whole genome shotgun (WGS) entry which is preliminary data.</text>
</comment>
<organism evidence="1 2">
    <name type="scientific">Chitinophaga lutea</name>
    <dbReference type="NCBI Taxonomy" id="2488634"/>
    <lineage>
        <taxon>Bacteria</taxon>
        <taxon>Pseudomonadati</taxon>
        <taxon>Bacteroidota</taxon>
        <taxon>Chitinophagia</taxon>
        <taxon>Chitinophagales</taxon>
        <taxon>Chitinophagaceae</taxon>
        <taxon>Chitinophaga</taxon>
    </lineage>
</organism>
<dbReference type="Gene3D" id="1.25.40.10">
    <property type="entry name" value="Tetratricopeptide repeat domain"/>
    <property type="match status" value="1"/>
</dbReference>
<protein>
    <recommendedName>
        <fullName evidence="3">Tetratricopeptide repeat protein</fullName>
    </recommendedName>
</protein>
<dbReference type="InterPro" id="IPR011990">
    <property type="entry name" value="TPR-like_helical_dom_sf"/>
</dbReference>
<evidence type="ECO:0008006" key="3">
    <source>
        <dbReference type="Google" id="ProtNLM"/>
    </source>
</evidence>
<dbReference type="EMBL" id="RPDH01000003">
    <property type="protein sequence ID" value="RPE05777.1"/>
    <property type="molecule type" value="Genomic_DNA"/>
</dbReference>
<reference evidence="1 2" key="1">
    <citation type="submission" date="2018-11" db="EMBL/GenBank/DDBJ databases">
        <title>Chitinophaga lutea sp.nov., isolate from arsenic contaminated soil.</title>
        <authorList>
            <person name="Zong Y."/>
        </authorList>
    </citation>
    <scope>NUCLEOTIDE SEQUENCE [LARGE SCALE GENOMIC DNA]</scope>
    <source>
        <strain evidence="1 2">ZY74</strain>
    </source>
</reference>
<keyword evidence="2" id="KW-1185">Reference proteome</keyword>
<evidence type="ECO:0000313" key="1">
    <source>
        <dbReference type="EMBL" id="RPE05777.1"/>
    </source>
</evidence>
<name>A0A3N4PN85_9BACT</name>
<evidence type="ECO:0000313" key="2">
    <source>
        <dbReference type="Proteomes" id="UP000278351"/>
    </source>
</evidence>
<dbReference type="SUPFAM" id="SSF48452">
    <property type="entry name" value="TPR-like"/>
    <property type="match status" value="1"/>
</dbReference>
<dbReference type="AlphaFoldDB" id="A0A3N4PN85"/>
<dbReference type="OrthoDB" id="1142077at2"/>